<feature type="compositionally biased region" description="Low complexity" evidence="1">
    <location>
        <begin position="887"/>
        <end position="898"/>
    </location>
</feature>
<feature type="compositionally biased region" description="Basic and acidic residues" evidence="1">
    <location>
        <begin position="778"/>
        <end position="795"/>
    </location>
</feature>
<name>A0AA38FQG0_TAXCH</name>
<dbReference type="PANTHER" id="PTHR31008">
    <property type="entry name" value="COP1-INTERACTING PROTEIN-RELATED"/>
    <property type="match status" value="1"/>
</dbReference>
<feature type="compositionally biased region" description="Low complexity" evidence="1">
    <location>
        <begin position="1169"/>
        <end position="1183"/>
    </location>
</feature>
<feature type="region of interest" description="Disordered" evidence="1">
    <location>
        <begin position="845"/>
        <end position="1015"/>
    </location>
</feature>
<feature type="region of interest" description="Disordered" evidence="1">
    <location>
        <begin position="1343"/>
        <end position="1364"/>
    </location>
</feature>
<reference evidence="2 3" key="1">
    <citation type="journal article" date="2021" name="Nat. Plants">
        <title>The Taxus genome provides insights into paclitaxel biosynthesis.</title>
        <authorList>
            <person name="Xiong X."/>
            <person name="Gou J."/>
            <person name="Liao Q."/>
            <person name="Li Y."/>
            <person name="Zhou Q."/>
            <person name="Bi G."/>
            <person name="Li C."/>
            <person name="Du R."/>
            <person name="Wang X."/>
            <person name="Sun T."/>
            <person name="Guo L."/>
            <person name="Liang H."/>
            <person name="Lu P."/>
            <person name="Wu Y."/>
            <person name="Zhang Z."/>
            <person name="Ro D.K."/>
            <person name="Shang Y."/>
            <person name="Huang S."/>
            <person name="Yan J."/>
        </authorList>
    </citation>
    <scope>NUCLEOTIDE SEQUENCE [LARGE SCALE GENOMIC DNA]</scope>
    <source>
        <strain evidence="2">Ta-2019</strain>
    </source>
</reference>
<feature type="compositionally biased region" description="Basic and acidic residues" evidence="1">
    <location>
        <begin position="583"/>
        <end position="592"/>
    </location>
</feature>
<proteinExistence type="predicted"/>
<feature type="region of interest" description="Disordered" evidence="1">
    <location>
        <begin position="565"/>
        <end position="592"/>
    </location>
</feature>
<evidence type="ECO:0000313" key="3">
    <source>
        <dbReference type="Proteomes" id="UP000824469"/>
    </source>
</evidence>
<dbReference type="PANTHER" id="PTHR31008:SF2">
    <property type="entry name" value="COP1-INTERACTING PROTEIN-LIKE PROTEIN"/>
    <property type="match status" value="1"/>
</dbReference>
<dbReference type="EMBL" id="JAHRHJ020000007">
    <property type="protein sequence ID" value="KAH9308897.1"/>
    <property type="molecule type" value="Genomic_DNA"/>
</dbReference>
<feature type="compositionally biased region" description="Polar residues" evidence="1">
    <location>
        <begin position="855"/>
        <end position="870"/>
    </location>
</feature>
<dbReference type="OMA" id="GASEFSW"/>
<evidence type="ECO:0008006" key="4">
    <source>
        <dbReference type="Google" id="ProtNLM"/>
    </source>
</evidence>
<feature type="compositionally biased region" description="Polar residues" evidence="1">
    <location>
        <begin position="1354"/>
        <end position="1364"/>
    </location>
</feature>
<feature type="compositionally biased region" description="Low complexity" evidence="1">
    <location>
        <begin position="336"/>
        <end position="358"/>
    </location>
</feature>
<feature type="region of interest" description="Disordered" evidence="1">
    <location>
        <begin position="1084"/>
        <end position="1137"/>
    </location>
</feature>
<dbReference type="Proteomes" id="UP000824469">
    <property type="component" value="Unassembled WGS sequence"/>
</dbReference>
<feature type="compositionally biased region" description="Basic and acidic residues" evidence="1">
    <location>
        <begin position="1084"/>
        <end position="1100"/>
    </location>
</feature>
<gene>
    <name evidence="2" type="ORF">KI387_036808</name>
</gene>
<feature type="region of interest" description="Disordered" evidence="1">
    <location>
        <begin position="247"/>
        <end position="274"/>
    </location>
</feature>
<feature type="compositionally biased region" description="Acidic residues" evidence="1">
    <location>
        <begin position="395"/>
        <end position="410"/>
    </location>
</feature>
<feature type="region of interest" description="Disordered" evidence="1">
    <location>
        <begin position="384"/>
        <end position="415"/>
    </location>
</feature>
<keyword evidence="3" id="KW-1185">Reference proteome</keyword>
<feature type="region of interest" description="Disordered" evidence="1">
    <location>
        <begin position="317"/>
        <end position="366"/>
    </location>
</feature>
<organism evidence="2 3">
    <name type="scientific">Taxus chinensis</name>
    <name type="common">Chinese yew</name>
    <name type="synonym">Taxus wallichiana var. chinensis</name>
    <dbReference type="NCBI Taxonomy" id="29808"/>
    <lineage>
        <taxon>Eukaryota</taxon>
        <taxon>Viridiplantae</taxon>
        <taxon>Streptophyta</taxon>
        <taxon>Embryophyta</taxon>
        <taxon>Tracheophyta</taxon>
        <taxon>Spermatophyta</taxon>
        <taxon>Pinopsida</taxon>
        <taxon>Pinidae</taxon>
        <taxon>Conifers II</taxon>
        <taxon>Cupressales</taxon>
        <taxon>Taxaceae</taxon>
        <taxon>Taxus</taxon>
    </lineage>
</organism>
<feature type="region of interest" description="Disordered" evidence="1">
    <location>
        <begin position="1159"/>
        <end position="1198"/>
    </location>
</feature>
<accession>A0AA38FQG0</accession>
<evidence type="ECO:0000256" key="1">
    <source>
        <dbReference type="SAM" id="MobiDB-lite"/>
    </source>
</evidence>
<feature type="compositionally biased region" description="Basic and acidic residues" evidence="1">
    <location>
        <begin position="253"/>
        <end position="264"/>
    </location>
</feature>
<feature type="non-terminal residue" evidence="2">
    <location>
        <position position="1"/>
    </location>
</feature>
<sequence>MKADTLLDYAAFQLYPGQTRCELVVSGGGEAENLDPVLLEALIAHLPAARKLANEAVLVLKLELYENENVAQWFTKGTVERFIRFVSTPEVLERANAIQEEIAQLETARKFHLALYSQVDGDRLSSVGLETERSTAGAPIKLGTDTVVADPSSRSELLRALDVRLMTLHQELDRAFADATAADFLIEHMTDLLAFSEQFQAVRFRDACTKFLVSCQQRQQHNCILRKNTDAPFSGFGNPHDRQTFETLSKFPRKQDEKSNDNTVKESPMSQLYNNRQDEQESLFSPLMDNSCAKAPEFSTTETESNLLSSESNNMVSIAFEPPPSDKDNYSPAPTRRSLVRSSSPARPRRSASPMRRVQIGRCGSRRSNVSVIRSINYMPQWSNREKELNRESESSDTDNESGGDNEELELPSKVESARTISVQDAINLFERRQQEQRHSTEGLKKNIKVESRRLSAETETTTTYEKAVPRRWSGASEIGKLDVPDSTMQSLAIGKDTSQVETTPQRELKPIEEKKDAASRFSFAPEIMESQKMQGEQVQKIDFQHSDATRYLEKYRGRIFSADNGVQRRGPENTDNVSNSVRPEHESTEKFRTSHELNQLLQEKANQLEALFAAHKVRSQAPEEGSIVLCPANKDEVSLDLKGSDVNSVGPSTLEISYTGKPVEVSHRKNMFPGAETKLDQQLRTMQSFGKDSLSGSWSNSADFNVQTLMNLVDGNYYNYENQSGDLANNKFSDELRGKFYDQYREKREARLREENAAKRSEKEAKLKAMQEVLERRKAEMAGKSSKSFEKRDPSVQSQAQARKLQPSRARLYKNKKESHKTNEDNGVVANDLNECSFYQKSTTNKGFPGLIPSATSTPRVATDPSKSNGFRKISSKSMPPAIACSSSPLKSSSPRSAIPKISSNSNTSTGRRKSHSPVGGNPLARSMPNLADLKKDSRKTLSGHLSSNSTLDKGGAMSRGKNKGSGRNKSGNEAPCLDVNGSRSGSQSCHGKEEKKNRSQLRKGPISGNVFKPLPAIDSEESALISKPSFYNKMTKKSSVVPLESKPFLRKGNGIGPGIGRGISKTKASSLDDVAKTVEYDGHVGEENKKETIEESRNFEPSNIMEGAAEENEPDWSVNGAAKTGDANGDLDTSEQNIHSRTVLSKTDVPEDCVHQNDISDHGRNIPTVSKVSSTSVSPSKMESNSVTTNQEHSEEITLTSEITLNEDGVKPFPAAEFSVEPPYSTASAHYIPSGLNSELANSTSLKSHKLHSLSQMLAADTDEEQTRKKWGSAQKPILVPQYSQKDAPKGLKRLLKFGRKNRSETVTTDSISVSTFSEGDEDTEDLKESSKRNVNVLKRGQMQAKGIRPANTFSDRNDFQSTNSSVQSIQSAIFRDEHLTGAALLK</sequence>
<feature type="compositionally biased region" description="Polar residues" evidence="1">
    <location>
        <begin position="1184"/>
        <end position="1198"/>
    </location>
</feature>
<feature type="region of interest" description="Disordered" evidence="1">
    <location>
        <begin position="1049"/>
        <end position="1069"/>
    </location>
</feature>
<feature type="region of interest" description="Disordered" evidence="1">
    <location>
        <begin position="778"/>
        <end position="829"/>
    </location>
</feature>
<comment type="caution">
    <text evidence="2">The sequence shown here is derived from an EMBL/GenBank/DDBJ whole genome shotgun (WGS) entry which is preliminary data.</text>
</comment>
<feature type="compositionally biased region" description="Basic and acidic residues" evidence="1">
    <location>
        <begin position="384"/>
        <end position="394"/>
    </location>
</feature>
<protein>
    <recommendedName>
        <fullName evidence="4">COP1-interacting protein 7</fullName>
    </recommendedName>
</protein>
<evidence type="ECO:0000313" key="2">
    <source>
        <dbReference type="EMBL" id="KAH9308897.1"/>
    </source>
</evidence>